<keyword evidence="9" id="KW-1185">Reference proteome</keyword>
<proteinExistence type="inferred from homology"/>
<dbReference type="AlphaFoldDB" id="A0A179BPW6"/>
<comment type="similarity">
    <text evidence="2">Belongs to the phospholipase D family.</text>
</comment>
<evidence type="ECO:0000256" key="2">
    <source>
        <dbReference type="ARBA" id="ARBA00008664"/>
    </source>
</evidence>
<dbReference type="PANTHER" id="PTHR43856">
    <property type="entry name" value="CARDIOLIPIN HYDROLASE"/>
    <property type="match status" value="1"/>
</dbReference>
<evidence type="ECO:0000259" key="7">
    <source>
        <dbReference type="Pfam" id="PF13091"/>
    </source>
</evidence>
<dbReference type="InterPro" id="IPR025202">
    <property type="entry name" value="PLD-like_dom"/>
</dbReference>
<gene>
    <name evidence="8" type="ORF">A4H96_00990</name>
</gene>
<protein>
    <recommendedName>
        <fullName evidence="3">phospholipase D</fullName>
        <ecNumber evidence="3">3.1.4.4</ecNumber>
    </recommendedName>
</protein>
<dbReference type="GO" id="GO:0016891">
    <property type="term" value="F:RNA endonuclease activity producing 5'-phosphomonoesters, hydrolytic mechanism"/>
    <property type="evidence" value="ECO:0007669"/>
    <property type="project" value="TreeGrafter"/>
</dbReference>
<sequence>MIYIEPNAGATPIINLINSAHKQVSMEVYFVDDSPILQALKRAHERGVNVRVIIDGKPYGMRPWKVKSEARKLQKTGATVQYAPARFESGNGHWRFMHEKATCTLHACEIGSANYGYDSFHRDRDFLYVTQKPDIVRAINDVFNADWTGRRAGNYAHQVLVLSPGTSAGQIVNVIDQPGPIEIESEEMGPFRETMDAIAAKGAQAHVILPANISRTGQRDVDFLRQHGVQVRLMPVHPLYDHSKTVITQTEVFIGSENFTRTSLESDREAGVITHNQHDIVKMKEQFAHDWATAQ</sequence>
<dbReference type="GO" id="GO:0004630">
    <property type="term" value="F:phospholipase D activity"/>
    <property type="evidence" value="ECO:0007669"/>
    <property type="project" value="UniProtKB-EC"/>
</dbReference>
<comment type="caution">
    <text evidence="8">The sequence shown here is derived from an EMBL/GenBank/DDBJ whole genome shotgun (WGS) entry which is preliminary data.</text>
</comment>
<accession>A0A179BPW6</accession>
<dbReference type="Proteomes" id="UP000078302">
    <property type="component" value="Unassembled WGS sequence"/>
</dbReference>
<evidence type="ECO:0000256" key="1">
    <source>
        <dbReference type="ARBA" id="ARBA00000798"/>
    </source>
</evidence>
<keyword evidence="4" id="KW-0378">Hydrolase</keyword>
<dbReference type="PANTHER" id="PTHR43856:SF1">
    <property type="entry name" value="MITOCHONDRIAL CARDIOLIPIN HYDROLASE"/>
    <property type="match status" value="1"/>
</dbReference>
<evidence type="ECO:0000313" key="9">
    <source>
        <dbReference type="Proteomes" id="UP000078302"/>
    </source>
</evidence>
<organism evidence="8 9">
    <name type="scientific">Acidithiobacillus ferrooxidans</name>
    <name type="common">Thiobacillus ferrooxidans</name>
    <dbReference type="NCBI Taxonomy" id="920"/>
    <lineage>
        <taxon>Bacteria</taxon>
        <taxon>Pseudomonadati</taxon>
        <taxon>Pseudomonadota</taxon>
        <taxon>Acidithiobacillia</taxon>
        <taxon>Acidithiobacillales</taxon>
        <taxon>Acidithiobacillaceae</taxon>
        <taxon>Acidithiobacillus</taxon>
    </lineage>
</organism>
<evidence type="ECO:0000256" key="6">
    <source>
        <dbReference type="ARBA" id="ARBA00023098"/>
    </source>
</evidence>
<dbReference type="SUPFAM" id="SSF56024">
    <property type="entry name" value="Phospholipase D/nuclease"/>
    <property type="match status" value="2"/>
</dbReference>
<dbReference type="EMBL" id="LVXZ01000012">
    <property type="protein sequence ID" value="OAP93350.1"/>
    <property type="molecule type" value="Genomic_DNA"/>
</dbReference>
<name>A0A179BPW6_ACIFR</name>
<keyword evidence="5" id="KW-0442">Lipid degradation</keyword>
<dbReference type="RefSeq" id="WP_064217850.1">
    <property type="nucleotide sequence ID" value="NZ_LVXZ01000012.1"/>
</dbReference>
<feature type="domain" description="Phospholipase D-like" evidence="7">
    <location>
        <begin position="13"/>
        <end position="147"/>
    </location>
</feature>
<reference evidence="8 9" key="1">
    <citation type="submission" date="2016-04" db="EMBL/GenBank/DDBJ databases">
        <title>Acidithiobacillus ferrooxidans genome sequencing and assembly.</title>
        <authorList>
            <person name="Zhou Z."/>
        </authorList>
    </citation>
    <scope>NUCLEOTIDE SEQUENCE [LARGE SCALE GENOMIC DNA]</scope>
    <source>
        <strain evidence="8 9">BY0502</strain>
    </source>
</reference>
<dbReference type="OrthoDB" id="92272at2"/>
<feature type="domain" description="Phospholipase D-like" evidence="7">
    <location>
        <begin position="193"/>
        <end position="291"/>
    </location>
</feature>
<evidence type="ECO:0000256" key="4">
    <source>
        <dbReference type="ARBA" id="ARBA00022801"/>
    </source>
</evidence>
<evidence type="ECO:0000256" key="5">
    <source>
        <dbReference type="ARBA" id="ARBA00022963"/>
    </source>
</evidence>
<dbReference type="Pfam" id="PF13091">
    <property type="entry name" value="PLDc_2"/>
    <property type="match status" value="2"/>
</dbReference>
<dbReference type="EC" id="3.1.4.4" evidence="3"/>
<comment type="catalytic activity">
    <reaction evidence="1">
        <text>a 1,2-diacyl-sn-glycero-3-phosphocholine + H2O = a 1,2-diacyl-sn-glycero-3-phosphate + choline + H(+)</text>
        <dbReference type="Rhea" id="RHEA:14445"/>
        <dbReference type="ChEBI" id="CHEBI:15354"/>
        <dbReference type="ChEBI" id="CHEBI:15377"/>
        <dbReference type="ChEBI" id="CHEBI:15378"/>
        <dbReference type="ChEBI" id="CHEBI:57643"/>
        <dbReference type="ChEBI" id="CHEBI:58608"/>
        <dbReference type="EC" id="3.1.4.4"/>
    </reaction>
</comment>
<dbReference type="GO" id="GO:0016042">
    <property type="term" value="P:lipid catabolic process"/>
    <property type="evidence" value="ECO:0007669"/>
    <property type="project" value="UniProtKB-KW"/>
</dbReference>
<evidence type="ECO:0000313" key="8">
    <source>
        <dbReference type="EMBL" id="OAP93350.1"/>
    </source>
</evidence>
<dbReference type="Gene3D" id="3.30.870.10">
    <property type="entry name" value="Endonuclease Chain A"/>
    <property type="match status" value="2"/>
</dbReference>
<dbReference type="InterPro" id="IPR051406">
    <property type="entry name" value="PLD_domain"/>
</dbReference>
<keyword evidence="6" id="KW-0443">Lipid metabolism</keyword>
<evidence type="ECO:0000256" key="3">
    <source>
        <dbReference type="ARBA" id="ARBA00012027"/>
    </source>
</evidence>